<comment type="subcellular location">
    <subcellularLocation>
        <location evidence="1">Membrane</location>
        <topology evidence="1">Single-pass type I membrane protein</topology>
    </subcellularLocation>
</comment>
<keyword evidence="4 8" id="KW-1133">Transmembrane helix</keyword>
<evidence type="ECO:0000313" key="9">
    <source>
        <dbReference type="EMBL" id="KAK7839207.1"/>
    </source>
</evidence>
<sequence>MSSLTSLVHLNLSFNKLVGRIPLGNQLQTLNDASIYKGNSRLCGSPLSTKCLGDETSNGPTFSDEDGDDTERLWFIVRIGLGFVVGFWSVCGTLLAKKSWRYWYFSFCDDIKNRIALIIVLEIVHLTRKFGLENN</sequence>
<evidence type="ECO:0000256" key="6">
    <source>
        <dbReference type="ARBA" id="ARBA00023170"/>
    </source>
</evidence>
<comment type="caution">
    <text evidence="9">The sequence shown here is derived from an EMBL/GenBank/DDBJ whole genome shotgun (WGS) entry which is preliminary data.</text>
</comment>
<organism evidence="9 10">
    <name type="scientific">Quercus suber</name>
    <name type="common">Cork oak</name>
    <dbReference type="NCBI Taxonomy" id="58331"/>
    <lineage>
        <taxon>Eukaryota</taxon>
        <taxon>Viridiplantae</taxon>
        <taxon>Streptophyta</taxon>
        <taxon>Embryophyta</taxon>
        <taxon>Tracheophyta</taxon>
        <taxon>Spermatophyta</taxon>
        <taxon>Magnoliopsida</taxon>
        <taxon>eudicotyledons</taxon>
        <taxon>Gunneridae</taxon>
        <taxon>Pentapetalae</taxon>
        <taxon>rosids</taxon>
        <taxon>fabids</taxon>
        <taxon>Fagales</taxon>
        <taxon>Fagaceae</taxon>
        <taxon>Quercus</taxon>
    </lineage>
</organism>
<keyword evidence="7" id="KW-0325">Glycoprotein</keyword>
<proteinExistence type="predicted"/>
<evidence type="ECO:0000256" key="7">
    <source>
        <dbReference type="ARBA" id="ARBA00023180"/>
    </source>
</evidence>
<accession>A0AAW0KIE8</accession>
<gene>
    <name evidence="9" type="primary">EIX2_186</name>
    <name evidence="9" type="ORF">CFP56_018654</name>
</gene>
<evidence type="ECO:0000313" key="10">
    <source>
        <dbReference type="Proteomes" id="UP000237347"/>
    </source>
</evidence>
<dbReference type="GO" id="GO:0016020">
    <property type="term" value="C:membrane"/>
    <property type="evidence" value="ECO:0007669"/>
    <property type="project" value="UniProtKB-SubCell"/>
</dbReference>
<keyword evidence="3" id="KW-0732">Signal</keyword>
<dbReference type="InterPro" id="IPR046956">
    <property type="entry name" value="RLP23-like"/>
</dbReference>
<name>A0AAW0KIE8_QUESU</name>
<evidence type="ECO:0000256" key="1">
    <source>
        <dbReference type="ARBA" id="ARBA00004479"/>
    </source>
</evidence>
<dbReference type="EMBL" id="PKMF04000289">
    <property type="protein sequence ID" value="KAK7839207.1"/>
    <property type="molecule type" value="Genomic_DNA"/>
</dbReference>
<dbReference type="AlphaFoldDB" id="A0AAW0KIE8"/>
<feature type="transmembrane region" description="Helical" evidence="8">
    <location>
        <begin position="73"/>
        <end position="96"/>
    </location>
</feature>
<keyword evidence="2 8" id="KW-0812">Transmembrane</keyword>
<keyword evidence="5 8" id="KW-0472">Membrane</keyword>
<evidence type="ECO:0000256" key="4">
    <source>
        <dbReference type="ARBA" id="ARBA00022989"/>
    </source>
</evidence>
<evidence type="ECO:0000256" key="5">
    <source>
        <dbReference type="ARBA" id="ARBA00023136"/>
    </source>
</evidence>
<reference evidence="9 10" key="1">
    <citation type="journal article" date="2018" name="Sci. Data">
        <title>The draft genome sequence of cork oak.</title>
        <authorList>
            <person name="Ramos A.M."/>
            <person name="Usie A."/>
            <person name="Barbosa P."/>
            <person name="Barros P.M."/>
            <person name="Capote T."/>
            <person name="Chaves I."/>
            <person name="Simoes F."/>
            <person name="Abreu I."/>
            <person name="Carrasquinho I."/>
            <person name="Faro C."/>
            <person name="Guimaraes J.B."/>
            <person name="Mendonca D."/>
            <person name="Nobrega F."/>
            <person name="Rodrigues L."/>
            <person name="Saibo N.J.M."/>
            <person name="Varela M.C."/>
            <person name="Egas C."/>
            <person name="Matos J."/>
            <person name="Miguel C.M."/>
            <person name="Oliveira M.M."/>
            <person name="Ricardo C.P."/>
            <person name="Goncalves S."/>
        </authorList>
    </citation>
    <scope>NUCLEOTIDE SEQUENCE [LARGE SCALE GENOMIC DNA]</scope>
    <source>
        <strain evidence="10">cv. HL8</strain>
    </source>
</reference>
<evidence type="ECO:0000256" key="3">
    <source>
        <dbReference type="ARBA" id="ARBA00022729"/>
    </source>
</evidence>
<evidence type="ECO:0000256" key="8">
    <source>
        <dbReference type="SAM" id="Phobius"/>
    </source>
</evidence>
<keyword evidence="10" id="KW-1185">Reference proteome</keyword>
<keyword evidence="6" id="KW-0675">Receptor</keyword>
<dbReference type="Gene3D" id="3.80.10.10">
    <property type="entry name" value="Ribonuclease Inhibitor"/>
    <property type="match status" value="1"/>
</dbReference>
<dbReference type="PANTHER" id="PTHR48063:SF90">
    <property type="entry name" value="OS11G0565920 PROTEIN"/>
    <property type="match status" value="1"/>
</dbReference>
<dbReference type="Proteomes" id="UP000237347">
    <property type="component" value="Unassembled WGS sequence"/>
</dbReference>
<evidence type="ECO:0000256" key="2">
    <source>
        <dbReference type="ARBA" id="ARBA00022692"/>
    </source>
</evidence>
<dbReference type="InterPro" id="IPR032675">
    <property type="entry name" value="LRR_dom_sf"/>
</dbReference>
<dbReference type="PANTHER" id="PTHR48063">
    <property type="entry name" value="LRR RECEPTOR-LIKE KINASE"/>
    <property type="match status" value="1"/>
</dbReference>
<protein>
    <submittedName>
        <fullName evidence="9">Receptor-like protein eix2</fullName>
    </submittedName>
</protein>